<accession>A0A6V7RAS9</accession>
<proteinExistence type="predicted"/>
<evidence type="ECO:0000256" key="2">
    <source>
        <dbReference type="SAM" id="Phobius"/>
    </source>
</evidence>
<name>A0A6V7RAS9_9BACL</name>
<dbReference type="AlphaFoldDB" id="A0A6V7RAS9"/>
<keyword evidence="4" id="KW-1185">Reference proteome</keyword>
<evidence type="ECO:0000313" key="3">
    <source>
        <dbReference type="EMBL" id="CAD2074074.1"/>
    </source>
</evidence>
<organism evidence="3 4">
    <name type="scientific">Phocicoccus pinnipedialis</name>
    <dbReference type="NCBI Taxonomy" id="110845"/>
    <lineage>
        <taxon>Bacteria</taxon>
        <taxon>Bacillati</taxon>
        <taxon>Bacillota</taxon>
        <taxon>Bacilli</taxon>
        <taxon>Bacillales</taxon>
        <taxon>Salinicoccaceae</taxon>
        <taxon>Phocicoccus</taxon>
    </lineage>
</organism>
<protein>
    <submittedName>
        <fullName evidence="3">Uncharacterized protein</fullName>
    </submittedName>
</protein>
<reference evidence="3 4" key="1">
    <citation type="submission" date="2020-07" db="EMBL/GenBank/DDBJ databases">
        <authorList>
            <person name="Criscuolo A."/>
        </authorList>
    </citation>
    <scope>NUCLEOTIDE SEQUENCE [LARGE SCALE GENOMIC DNA]</scope>
    <source>
        <strain evidence="3">CIP107946</strain>
    </source>
</reference>
<feature type="compositionally biased region" description="Basic and acidic residues" evidence="1">
    <location>
        <begin position="64"/>
        <end position="78"/>
    </location>
</feature>
<comment type="caution">
    <text evidence="3">The sequence shown here is derived from an EMBL/GenBank/DDBJ whole genome shotgun (WGS) entry which is preliminary data.</text>
</comment>
<keyword evidence="2" id="KW-0472">Membrane</keyword>
<dbReference type="Proteomes" id="UP000588186">
    <property type="component" value="Unassembled WGS sequence"/>
</dbReference>
<feature type="region of interest" description="Disordered" evidence="1">
    <location>
        <begin position="54"/>
        <end position="78"/>
    </location>
</feature>
<keyword evidence="2" id="KW-0812">Transmembrane</keyword>
<dbReference type="RefSeq" id="WP_186077074.1">
    <property type="nucleotide sequence ID" value="NZ_CAJEWB010000007.1"/>
</dbReference>
<evidence type="ECO:0000313" key="4">
    <source>
        <dbReference type="Proteomes" id="UP000588186"/>
    </source>
</evidence>
<gene>
    <name evidence="3" type="ORF">JEOPIN946_00798</name>
</gene>
<feature type="transmembrane region" description="Helical" evidence="2">
    <location>
        <begin position="6"/>
        <end position="38"/>
    </location>
</feature>
<evidence type="ECO:0000256" key="1">
    <source>
        <dbReference type="SAM" id="MobiDB-lite"/>
    </source>
</evidence>
<sequence length="78" mass="8952">MKSSKLLLWIMFAYCFITIFEIGLPAVIISGIALFMVLNYTLVRQTHLEEFNESQNNEALSDGVHNDTETLHKEEADF</sequence>
<keyword evidence="2" id="KW-1133">Transmembrane helix</keyword>
<dbReference type="EMBL" id="CAJEWB010000007">
    <property type="protein sequence ID" value="CAD2074074.1"/>
    <property type="molecule type" value="Genomic_DNA"/>
</dbReference>